<feature type="compositionally biased region" description="Polar residues" evidence="1">
    <location>
        <begin position="85"/>
        <end position="96"/>
    </location>
</feature>
<proteinExistence type="predicted"/>
<evidence type="ECO:0000256" key="1">
    <source>
        <dbReference type="SAM" id="MobiDB-lite"/>
    </source>
</evidence>
<dbReference type="Proteomes" id="UP001161757">
    <property type="component" value="Unassembled WGS sequence"/>
</dbReference>
<gene>
    <name evidence="2" type="ORF">HRR80_002044</name>
</gene>
<accession>A0AAN6EYD9</accession>
<name>A0AAN6EYD9_EXODE</name>
<feature type="region of interest" description="Disordered" evidence="1">
    <location>
        <begin position="1"/>
        <end position="125"/>
    </location>
</feature>
<dbReference type="AlphaFoldDB" id="A0AAN6EYD9"/>
<evidence type="ECO:0000313" key="2">
    <source>
        <dbReference type="EMBL" id="KAJ8993533.1"/>
    </source>
</evidence>
<reference evidence="2" key="1">
    <citation type="submission" date="2023-01" db="EMBL/GenBank/DDBJ databases">
        <title>Exophiala dermititidis isolated from Cystic Fibrosis Patient.</title>
        <authorList>
            <person name="Kurbessoian T."/>
            <person name="Crocker A."/>
            <person name="Murante D."/>
            <person name="Hogan D.A."/>
            <person name="Stajich J.E."/>
        </authorList>
    </citation>
    <scope>NUCLEOTIDE SEQUENCE</scope>
    <source>
        <strain evidence="2">Ex8</strain>
    </source>
</reference>
<feature type="compositionally biased region" description="Low complexity" evidence="1">
    <location>
        <begin position="19"/>
        <end position="36"/>
    </location>
</feature>
<sequence length="125" mass="13334">MSRLITPVSRRSLAVLTGSSFSSPSSSSFLLRRPLSTTAPTFAKDTHSTPGWEGRGTEGHAVNRSQHDPVSKGAQQGIKDKQQGGEDSQAISQKGGSANKKAEQEHPEAPQPVIGMNEERGEKPQ</sequence>
<dbReference type="EMBL" id="JAJGCB010000003">
    <property type="protein sequence ID" value="KAJ8993533.1"/>
    <property type="molecule type" value="Genomic_DNA"/>
</dbReference>
<evidence type="ECO:0000313" key="3">
    <source>
        <dbReference type="Proteomes" id="UP001161757"/>
    </source>
</evidence>
<organism evidence="2 3">
    <name type="scientific">Exophiala dermatitidis</name>
    <name type="common">Black yeast-like fungus</name>
    <name type="synonym">Wangiella dermatitidis</name>
    <dbReference type="NCBI Taxonomy" id="5970"/>
    <lineage>
        <taxon>Eukaryota</taxon>
        <taxon>Fungi</taxon>
        <taxon>Dikarya</taxon>
        <taxon>Ascomycota</taxon>
        <taxon>Pezizomycotina</taxon>
        <taxon>Eurotiomycetes</taxon>
        <taxon>Chaetothyriomycetidae</taxon>
        <taxon>Chaetothyriales</taxon>
        <taxon>Herpotrichiellaceae</taxon>
        <taxon>Exophiala</taxon>
    </lineage>
</organism>
<protein>
    <submittedName>
        <fullName evidence="2">Uncharacterized protein</fullName>
    </submittedName>
</protein>
<comment type="caution">
    <text evidence="2">The sequence shown here is derived from an EMBL/GenBank/DDBJ whole genome shotgun (WGS) entry which is preliminary data.</text>
</comment>